<accession>A0A6H2GVG1</accession>
<protein>
    <submittedName>
        <fullName evidence="2">Glyoxalase/bleomycin resistance/dioxygenase family protein</fullName>
    </submittedName>
</protein>
<dbReference type="InterPro" id="IPR029068">
    <property type="entry name" value="Glyas_Bleomycin-R_OHBP_Dase"/>
</dbReference>
<proteinExistence type="predicted"/>
<keyword evidence="2" id="KW-0223">Dioxygenase</keyword>
<dbReference type="KEGG" id="palr:HGI30_07545"/>
<evidence type="ECO:0000313" key="3">
    <source>
        <dbReference type="Proteomes" id="UP000502136"/>
    </source>
</evidence>
<dbReference type="EMBL" id="CP051428">
    <property type="protein sequence ID" value="QJC51414.1"/>
    <property type="molecule type" value="Genomic_DNA"/>
</dbReference>
<gene>
    <name evidence="2" type="ORF">HGI30_07545</name>
</gene>
<dbReference type="AlphaFoldDB" id="A0A6H2GVG1"/>
<evidence type="ECO:0000259" key="1">
    <source>
        <dbReference type="PROSITE" id="PS51819"/>
    </source>
</evidence>
<dbReference type="PROSITE" id="PS51819">
    <property type="entry name" value="VOC"/>
    <property type="match status" value="1"/>
</dbReference>
<keyword evidence="2" id="KW-0560">Oxidoreductase</keyword>
<sequence>MITHYDHIMLPTVSRQGVREFYVNRLGFEIDHETDEEISLRAGSHCRLTFKEAFEAISPVHIAFEVPYGLLDSIVGQADQKAVPFLHGMDGNVIEDFGTGKNAYFRDGDGHLLEIIAHPSNEGESAATGSWMPVLYVREVGFPVPSVADFREKLVQLLEFRLEQASEQFTFAIGGTAHAVVVSDQRRWFPIDMIALPHRASVSLAAERPSDWAAIRSRLTAAGIPFQDVEEQGGSFELEGYRFHIAPKPAG</sequence>
<dbReference type="SUPFAM" id="SSF54593">
    <property type="entry name" value="Glyoxalase/Bleomycin resistance protein/Dihydroxybiphenyl dioxygenase"/>
    <property type="match status" value="1"/>
</dbReference>
<reference evidence="2 3" key="1">
    <citation type="submission" date="2020-04" db="EMBL/GenBank/DDBJ databases">
        <title>Novel Paenibacillus strain UniB2 isolated from commercial digestive syrup.</title>
        <authorList>
            <person name="Thorat V."/>
            <person name="Kirdat K."/>
            <person name="Tiwarekar B."/>
            <person name="Yadav A."/>
        </authorList>
    </citation>
    <scope>NUCLEOTIDE SEQUENCE [LARGE SCALE GENOMIC DNA]</scope>
    <source>
        <strain evidence="2 3">UniB2</strain>
    </source>
</reference>
<dbReference type="Proteomes" id="UP000502136">
    <property type="component" value="Chromosome"/>
</dbReference>
<feature type="domain" description="VOC" evidence="1">
    <location>
        <begin position="4"/>
        <end position="118"/>
    </location>
</feature>
<dbReference type="InterPro" id="IPR037523">
    <property type="entry name" value="VOC_core"/>
</dbReference>
<dbReference type="RefSeq" id="WP_168907065.1">
    <property type="nucleotide sequence ID" value="NZ_CP051428.1"/>
</dbReference>
<keyword evidence="3" id="KW-1185">Reference proteome</keyword>
<evidence type="ECO:0000313" key="2">
    <source>
        <dbReference type="EMBL" id="QJC51414.1"/>
    </source>
</evidence>
<dbReference type="Gene3D" id="3.10.180.10">
    <property type="entry name" value="2,3-Dihydroxybiphenyl 1,2-Dioxygenase, domain 1"/>
    <property type="match status" value="1"/>
</dbReference>
<dbReference type="GO" id="GO:0051213">
    <property type="term" value="F:dioxygenase activity"/>
    <property type="evidence" value="ECO:0007669"/>
    <property type="project" value="UniProtKB-KW"/>
</dbReference>
<organism evidence="2 3">
    <name type="scientific">Paenibacillus albicereus</name>
    <dbReference type="NCBI Taxonomy" id="2726185"/>
    <lineage>
        <taxon>Bacteria</taxon>
        <taxon>Bacillati</taxon>
        <taxon>Bacillota</taxon>
        <taxon>Bacilli</taxon>
        <taxon>Bacillales</taxon>
        <taxon>Paenibacillaceae</taxon>
        <taxon>Paenibacillus</taxon>
    </lineage>
</organism>
<name>A0A6H2GVG1_9BACL</name>